<proteinExistence type="predicted"/>
<protein>
    <recommendedName>
        <fullName evidence="4">YhhN-like protein</fullName>
    </recommendedName>
</protein>
<feature type="transmembrane region" description="Helical" evidence="1">
    <location>
        <begin position="45"/>
        <end position="67"/>
    </location>
</feature>
<keyword evidence="1" id="KW-0472">Membrane</keyword>
<feature type="transmembrane region" description="Helical" evidence="1">
    <location>
        <begin position="142"/>
        <end position="160"/>
    </location>
</feature>
<evidence type="ECO:0000313" key="3">
    <source>
        <dbReference type="Proteomes" id="UP001290455"/>
    </source>
</evidence>
<comment type="caution">
    <text evidence="2">The sequence shown here is derived from an EMBL/GenBank/DDBJ whole genome shotgun (WGS) entry which is preliminary data.</text>
</comment>
<organism evidence="2 3">
    <name type="scientific">Robertmurraya mangrovi</name>
    <dbReference type="NCBI Taxonomy" id="3098077"/>
    <lineage>
        <taxon>Bacteria</taxon>
        <taxon>Bacillati</taxon>
        <taxon>Bacillota</taxon>
        <taxon>Bacilli</taxon>
        <taxon>Bacillales</taxon>
        <taxon>Bacillaceae</taxon>
        <taxon>Robertmurraya</taxon>
    </lineage>
</organism>
<reference evidence="2 3" key="1">
    <citation type="submission" date="2023-11" db="EMBL/GenBank/DDBJ databases">
        <title>Bacillus jintuensis, isolated from a mudflat on the Beibu Gulf coast.</title>
        <authorList>
            <person name="Li M."/>
        </authorList>
    </citation>
    <scope>NUCLEOTIDE SEQUENCE [LARGE SCALE GENOMIC DNA]</scope>
    <source>
        <strain evidence="2 3">31A1R</strain>
    </source>
</reference>
<feature type="transmembrane region" description="Helical" evidence="1">
    <location>
        <begin position="79"/>
        <end position="102"/>
    </location>
</feature>
<dbReference type="Proteomes" id="UP001290455">
    <property type="component" value="Unassembled WGS sequence"/>
</dbReference>
<keyword evidence="3" id="KW-1185">Reference proteome</keyword>
<keyword evidence="1" id="KW-0812">Transmembrane</keyword>
<evidence type="ECO:0000256" key="1">
    <source>
        <dbReference type="SAM" id="Phobius"/>
    </source>
</evidence>
<feature type="transmembrane region" description="Helical" evidence="1">
    <location>
        <begin position="195"/>
        <end position="213"/>
    </location>
</feature>
<keyword evidence="1" id="KW-1133">Transmembrane helix</keyword>
<gene>
    <name evidence="2" type="ORF">SM124_11000</name>
</gene>
<sequence>MNVLQIGSIAILYKWVFLGIAIFIGYISIRVWLQSSTEKKNIKPIMDLLFNTIFLSFLVWKGSLLLLEPSIILKSPFSILYFTGGSKGLILAIIFSFAYFFLKAKKLEISNEFIIKLMFIFSLVVLTAYHGLTVFFIEEDVLYHSLISLFMITVLVIGIFKKDIYSLKWIYMVTIVFSFVHFILIMILIKSQAVFLFSVEQWFLIGIILVSLFHRNKLRSLN</sequence>
<dbReference type="EMBL" id="JAXOFX010000006">
    <property type="protein sequence ID" value="MDZ5472275.1"/>
    <property type="molecule type" value="Genomic_DNA"/>
</dbReference>
<name>A0ABU5IYL8_9BACI</name>
<dbReference type="RefSeq" id="WP_322446576.1">
    <property type="nucleotide sequence ID" value="NZ_JAXOFX010000006.1"/>
</dbReference>
<accession>A0ABU5IYL8</accession>
<feature type="transmembrane region" description="Helical" evidence="1">
    <location>
        <begin position="114"/>
        <end position="136"/>
    </location>
</feature>
<feature type="transmembrane region" description="Helical" evidence="1">
    <location>
        <begin position="12"/>
        <end position="33"/>
    </location>
</feature>
<feature type="transmembrane region" description="Helical" evidence="1">
    <location>
        <begin position="169"/>
        <end position="189"/>
    </location>
</feature>
<evidence type="ECO:0000313" key="2">
    <source>
        <dbReference type="EMBL" id="MDZ5472275.1"/>
    </source>
</evidence>
<evidence type="ECO:0008006" key="4">
    <source>
        <dbReference type="Google" id="ProtNLM"/>
    </source>
</evidence>